<evidence type="ECO:0000256" key="1">
    <source>
        <dbReference type="SAM" id="MobiDB-lite"/>
    </source>
</evidence>
<sequence length="70" mass="7622">MTDCERTLAYLLGLATRNEVIGPDLKACENTYAQWLSSSAMRGGLQVYQPPNPFEEEKGEARSASTAVSP</sequence>
<keyword evidence="3" id="KW-1185">Reference proteome</keyword>
<accession>A0A4Y2QV85</accession>
<organism evidence="2 3">
    <name type="scientific">Araneus ventricosus</name>
    <name type="common">Orbweaver spider</name>
    <name type="synonym">Epeira ventricosa</name>
    <dbReference type="NCBI Taxonomy" id="182803"/>
    <lineage>
        <taxon>Eukaryota</taxon>
        <taxon>Metazoa</taxon>
        <taxon>Ecdysozoa</taxon>
        <taxon>Arthropoda</taxon>
        <taxon>Chelicerata</taxon>
        <taxon>Arachnida</taxon>
        <taxon>Araneae</taxon>
        <taxon>Araneomorphae</taxon>
        <taxon>Entelegynae</taxon>
        <taxon>Araneoidea</taxon>
        <taxon>Araneidae</taxon>
        <taxon>Araneus</taxon>
    </lineage>
</organism>
<comment type="caution">
    <text evidence="2">The sequence shown here is derived from an EMBL/GenBank/DDBJ whole genome shotgun (WGS) entry which is preliminary data.</text>
</comment>
<dbReference type="AlphaFoldDB" id="A0A4Y2QV85"/>
<proteinExistence type="predicted"/>
<dbReference type="EMBL" id="BGPR01223441">
    <property type="protein sequence ID" value="GBN67304.1"/>
    <property type="molecule type" value="Genomic_DNA"/>
</dbReference>
<reference evidence="2 3" key="1">
    <citation type="journal article" date="2019" name="Sci. Rep.">
        <title>Orb-weaving spider Araneus ventricosus genome elucidates the spidroin gene catalogue.</title>
        <authorList>
            <person name="Kono N."/>
            <person name="Nakamura H."/>
            <person name="Ohtoshi R."/>
            <person name="Moran D.A.P."/>
            <person name="Shinohara A."/>
            <person name="Yoshida Y."/>
            <person name="Fujiwara M."/>
            <person name="Mori M."/>
            <person name="Tomita M."/>
            <person name="Arakawa K."/>
        </authorList>
    </citation>
    <scope>NUCLEOTIDE SEQUENCE [LARGE SCALE GENOMIC DNA]</scope>
</reference>
<evidence type="ECO:0000313" key="2">
    <source>
        <dbReference type="EMBL" id="GBN67304.1"/>
    </source>
</evidence>
<name>A0A4Y2QV85_ARAVE</name>
<evidence type="ECO:0000313" key="3">
    <source>
        <dbReference type="Proteomes" id="UP000499080"/>
    </source>
</evidence>
<feature type="region of interest" description="Disordered" evidence="1">
    <location>
        <begin position="47"/>
        <end position="70"/>
    </location>
</feature>
<dbReference type="OrthoDB" id="6418985at2759"/>
<gene>
    <name evidence="2" type="ORF">AVEN_30931_1</name>
</gene>
<dbReference type="Proteomes" id="UP000499080">
    <property type="component" value="Unassembled WGS sequence"/>
</dbReference>
<protein>
    <submittedName>
        <fullName evidence="2">Uncharacterized protein</fullName>
    </submittedName>
</protein>
<feature type="non-terminal residue" evidence="2">
    <location>
        <position position="70"/>
    </location>
</feature>